<evidence type="ECO:0000256" key="2">
    <source>
        <dbReference type="ARBA" id="ARBA00008328"/>
    </source>
</evidence>
<dbReference type="GO" id="GO:0046961">
    <property type="term" value="F:proton-transporting ATPase activity, rotational mechanism"/>
    <property type="evidence" value="ECO:0007669"/>
    <property type="project" value="InterPro"/>
</dbReference>
<dbReference type="PANTHER" id="PTHR12263:SF2">
    <property type="entry name" value="V-TYPE PROTON ATPASE SUBUNIT E 2"/>
    <property type="match status" value="1"/>
</dbReference>
<evidence type="ECO:0000256" key="6">
    <source>
        <dbReference type="ARBA" id="ARBA00022989"/>
    </source>
</evidence>
<evidence type="ECO:0000256" key="10">
    <source>
        <dbReference type="SAM" id="Phobius"/>
    </source>
</evidence>
<feature type="region of interest" description="Disordered" evidence="9">
    <location>
        <begin position="1"/>
        <end position="26"/>
    </location>
</feature>
<keyword evidence="12" id="KW-1185">Reference proteome</keyword>
<dbReference type="Pfam" id="PF05493">
    <property type="entry name" value="ATP_synt_H"/>
    <property type="match status" value="1"/>
</dbReference>
<evidence type="ECO:0000256" key="1">
    <source>
        <dbReference type="ARBA" id="ARBA00004141"/>
    </source>
</evidence>
<comment type="similarity">
    <text evidence="2">Belongs to the V-ATPase e1/e2 subunit family.</text>
</comment>
<dbReference type="AlphaFoldDB" id="A0AAQ4P0S0"/>
<organism evidence="11 12">
    <name type="scientific">Gasterosteus aculeatus aculeatus</name>
    <name type="common">three-spined stickleback</name>
    <dbReference type="NCBI Taxonomy" id="481459"/>
    <lineage>
        <taxon>Eukaryota</taxon>
        <taxon>Metazoa</taxon>
        <taxon>Chordata</taxon>
        <taxon>Craniata</taxon>
        <taxon>Vertebrata</taxon>
        <taxon>Euteleostomi</taxon>
        <taxon>Actinopterygii</taxon>
        <taxon>Neopterygii</taxon>
        <taxon>Teleostei</taxon>
        <taxon>Neoteleostei</taxon>
        <taxon>Acanthomorphata</taxon>
        <taxon>Eupercaria</taxon>
        <taxon>Perciformes</taxon>
        <taxon>Cottioidei</taxon>
        <taxon>Gasterosteales</taxon>
        <taxon>Gasterosteidae</taxon>
        <taxon>Gasterosteus</taxon>
    </lineage>
</organism>
<proteinExistence type="inferred from homology"/>
<keyword evidence="8 10" id="KW-0472">Membrane</keyword>
<evidence type="ECO:0000313" key="11">
    <source>
        <dbReference type="Ensembl" id="ENSGACP00000032539.1"/>
    </source>
</evidence>
<evidence type="ECO:0000256" key="4">
    <source>
        <dbReference type="ARBA" id="ARBA00022692"/>
    </source>
</evidence>
<reference evidence="11 12" key="1">
    <citation type="journal article" date="2021" name="G3 (Bethesda)">
        <title>Improved contiguity of the threespine stickleback genome using long-read sequencing.</title>
        <authorList>
            <person name="Nath S."/>
            <person name="Shaw D.E."/>
            <person name="White M.A."/>
        </authorList>
    </citation>
    <scope>NUCLEOTIDE SEQUENCE [LARGE SCALE GENOMIC DNA]</scope>
    <source>
        <strain evidence="11 12">Lake Benthic</strain>
    </source>
</reference>
<evidence type="ECO:0000256" key="9">
    <source>
        <dbReference type="SAM" id="MobiDB-lite"/>
    </source>
</evidence>
<dbReference type="InterPro" id="IPR008389">
    <property type="entry name" value="ATPase_V0-cplx_e1/e2_su"/>
</dbReference>
<comment type="subcellular location">
    <subcellularLocation>
        <location evidence="1">Membrane</location>
        <topology evidence="1">Multi-pass membrane protein</topology>
    </subcellularLocation>
</comment>
<reference evidence="11" key="2">
    <citation type="submission" date="2025-08" db="UniProtKB">
        <authorList>
            <consortium name="Ensembl"/>
        </authorList>
    </citation>
    <scope>IDENTIFICATION</scope>
</reference>
<protein>
    <recommendedName>
        <fullName evidence="13">ATPase H+ transporting V0 subunit e1</fullName>
    </recommendedName>
</protein>
<keyword evidence="7" id="KW-0406">Ion transport</keyword>
<keyword evidence="3" id="KW-0813">Transport</keyword>
<dbReference type="Ensembl" id="ENSGACT00000076446.1">
    <property type="protein sequence ID" value="ENSGACP00000032539.1"/>
    <property type="gene ID" value="ENSGACG00000034985.1"/>
</dbReference>
<keyword evidence="5" id="KW-0375">Hydrogen ion transport</keyword>
<evidence type="ECO:0000256" key="8">
    <source>
        <dbReference type="ARBA" id="ARBA00023136"/>
    </source>
</evidence>
<evidence type="ECO:0008006" key="13">
    <source>
        <dbReference type="Google" id="ProtNLM"/>
    </source>
</evidence>
<sequence>MGARGLLRLDQSPASPPLSGRGRGAGRRAGCAAIDALRLLEDTPGSSFLLAAPSPRPSRAAVMVSHSLALPMICFTALWALVGVVAPFLVPKGPNRGVIVTSLILTAVCCYLLEWKRHRGNGVEAKKTATGPNAGQPPRVSGPSA</sequence>
<feature type="region of interest" description="Disordered" evidence="9">
    <location>
        <begin position="124"/>
        <end position="145"/>
    </location>
</feature>
<reference evidence="11" key="3">
    <citation type="submission" date="2025-09" db="UniProtKB">
        <authorList>
            <consortium name="Ensembl"/>
        </authorList>
    </citation>
    <scope>IDENTIFICATION</scope>
</reference>
<evidence type="ECO:0000256" key="3">
    <source>
        <dbReference type="ARBA" id="ARBA00022448"/>
    </source>
</evidence>
<keyword evidence="6 10" id="KW-1133">Transmembrane helix</keyword>
<accession>A0AAQ4P0S0</accession>
<evidence type="ECO:0000256" key="7">
    <source>
        <dbReference type="ARBA" id="ARBA00023065"/>
    </source>
</evidence>
<dbReference type="Proteomes" id="UP000007635">
    <property type="component" value="Chromosome IX"/>
</dbReference>
<dbReference type="PANTHER" id="PTHR12263">
    <property type="entry name" value="VACUOLAR ATP SYNTHASE SUBUNIT H"/>
    <property type="match status" value="1"/>
</dbReference>
<feature type="transmembrane region" description="Helical" evidence="10">
    <location>
        <begin position="96"/>
        <end position="113"/>
    </location>
</feature>
<feature type="transmembrane region" description="Helical" evidence="10">
    <location>
        <begin position="68"/>
        <end position="90"/>
    </location>
</feature>
<evidence type="ECO:0000256" key="5">
    <source>
        <dbReference type="ARBA" id="ARBA00022781"/>
    </source>
</evidence>
<dbReference type="GO" id="GO:0033179">
    <property type="term" value="C:proton-transporting V-type ATPase, V0 domain"/>
    <property type="evidence" value="ECO:0007669"/>
    <property type="project" value="InterPro"/>
</dbReference>
<evidence type="ECO:0000313" key="12">
    <source>
        <dbReference type="Proteomes" id="UP000007635"/>
    </source>
</evidence>
<dbReference type="GeneTree" id="ENSGT00940000162476"/>
<name>A0AAQ4P0S0_GASAC</name>
<keyword evidence="4 10" id="KW-0812">Transmembrane</keyword>